<organism evidence="1 2">
    <name type="scientific">Rozella allomycis (strain CSF55)</name>
    <dbReference type="NCBI Taxonomy" id="988480"/>
    <lineage>
        <taxon>Eukaryota</taxon>
        <taxon>Fungi</taxon>
        <taxon>Fungi incertae sedis</taxon>
        <taxon>Cryptomycota</taxon>
        <taxon>Cryptomycota incertae sedis</taxon>
        <taxon>Rozella</taxon>
    </lineage>
</organism>
<name>A0A4P9YHM6_ROZAC</name>
<dbReference type="EMBL" id="ML005371">
    <property type="protein sequence ID" value="RKP18778.1"/>
    <property type="molecule type" value="Genomic_DNA"/>
</dbReference>
<evidence type="ECO:0000313" key="2">
    <source>
        <dbReference type="Proteomes" id="UP000281549"/>
    </source>
</evidence>
<dbReference type="Proteomes" id="UP000281549">
    <property type="component" value="Unassembled WGS sequence"/>
</dbReference>
<dbReference type="AlphaFoldDB" id="A0A4P9YHM6"/>
<accession>A0A4P9YHM6</accession>
<proteinExistence type="predicted"/>
<feature type="non-terminal residue" evidence="1">
    <location>
        <position position="1"/>
    </location>
</feature>
<evidence type="ECO:0000313" key="1">
    <source>
        <dbReference type="EMBL" id="RKP18778.1"/>
    </source>
</evidence>
<protein>
    <submittedName>
        <fullName evidence="1">Uncharacterized protein</fullName>
    </submittedName>
</protein>
<gene>
    <name evidence="1" type="ORF">ROZALSC1DRAFT_29569</name>
</gene>
<sequence>FFSVSESPTDKVSDLEMVLNQSTSSDLMRLCDGDLEESVKLAILNRYRPGIDGIMNMPKDEMHLCLVKNALYLKSIGSWDLRRQYVFVDSYLQMMLNENDFIYDKKNQICLSLNEYLRVFCESLVRIEIFRDVVNEYMKNLVKRYRNRVAGQWILFLLMIFKYSIIDCLKVNENFQRLVVEYLSRDSQENEDLVIERMHNVVFLNENVIGNFIWESFKRRNFRPFKRSIENALDLHEKYLEKNSKQKSIISSFLRQIPERMEEFNNESIEQVFKFISKAIKYEDESITSISCRIKIKFTSIKLAIEFYFNLLNYWIERKEKQPNLIKKILSFYEKVFRDLDVSFDIKELMLIKIRSVLNLECGCCYFMTQQQELIHPILFKINEKDLVLEICLNFLQSLILMKKIVDAKNNFSIDNQIEQDLEDDWDDIEIEDENNNFNQEDFNKCYSDCLNISKGEMLSFIESSVSLQSNKAWACLLKLFELFGSEQVIKSFIYYLVYEKYYSETFECKISL</sequence>
<reference evidence="2" key="1">
    <citation type="journal article" date="2018" name="Nat. Microbiol.">
        <title>Leveraging single-cell genomics to expand the fungal tree of life.</title>
        <authorList>
            <person name="Ahrendt S.R."/>
            <person name="Quandt C.A."/>
            <person name="Ciobanu D."/>
            <person name="Clum A."/>
            <person name="Salamov A."/>
            <person name="Andreopoulos B."/>
            <person name="Cheng J.F."/>
            <person name="Woyke T."/>
            <person name="Pelin A."/>
            <person name="Henrissat B."/>
            <person name="Reynolds N.K."/>
            <person name="Benny G.L."/>
            <person name="Smith M.E."/>
            <person name="James T.Y."/>
            <person name="Grigoriev I.V."/>
        </authorList>
    </citation>
    <scope>NUCLEOTIDE SEQUENCE [LARGE SCALE GENOMIC DNA]</scope>
    <source>
        <strain evidence="2">CSF55</strain>
    </source>
</reference>